<dbReference type="GO" id="GO:0034480">
    <property type="term" value="F:phosphatidylcholine phospholipase C activity"/>
    <property type="evidence" value="ECO:0007669"/>
    <property type="project" value="UniProtKB-EC"/>
</dbReference>
<evidence type="ECO:0000256" key="1">
    <source>
        <dbReference type="ARBA" id="ARBA00022801"/>
    </source>
</evidence>
<proteinExistence type="predicted"/>
<dbReference type="PANTHER" id="PTHR31956">
    <property type="entry name" value="NON-SPECIFIC PHOSPHOLIPASE C4-RELATED"/>
    <property type="match status" value="1"/>
</dbReference>
<dbReference type="Proteomes" id="UP001497416">
    <property type="component" value="Unassembled WGS sequence"/>
</dbReference>
<evidence type="ECO:0000313" key="3">
    <source>
        <dbReference type="Proteomes" id="UP001497416"/>
    </source>
</evidence>
<dbReference type="InterPro" id="IPR007312">
    <property type="entry name" value="Phosphoesterase"/>
</dbReference>
<dbReference type="InterPro" id="IPR017850">
    <property type="entry name" value="Alkaline_phosphatase_core_sf"/>
</dbReference>
<dbReference type="RefSeq" id="WP_348712322.1">
    <property type="nucleotide sequence ID" value="NZ_CAXIXY010000004.1"/>
</dbReference>
<evidence type="ECO:0000313" key="2">
    <source>
        <dbReference type="EMBL" id="CAL2087210.1"/>
    </source>
</evidence>
<gene>
    <name evidence="2" type="ORF">T190607A01A_20768</name>
</gene>
<comment type="caution">
    <text evidence="2">The sequence shown here is derived from an EMBL/GenBank/DDBJ whole genome shotgun (WGS) entry which is preliminary data.</text>
</comment>
<sequence>MANNIKHIVYLMLENRSLDQVLGWLYDDKNPPKKNIPSQTTPTYNGLKPSYFNVDSSGQKHFVVKGTNNNMNVPVHDPHEEYAHVNNQVFGTTTTPTSPTPPTMGGFYQDFASFNVKTGEIMESYTPEELPVLNGLAKNFAVSDMYFSSVPTQTDCNRAFAACGNSLGNTNDNVLEAWVNNRGTDYIPPNLSQPKGRQFNQKTIWNVLSENGYDTPNDWMLYNSNGSWLEDLLGVEGYSYTRDLMQTIQDASFDNHFANMSDFLENAKAGTLPTFSFLEPEWGLEIPVDIFGDYIDIGAQGTDYHPPTNLAPGEVFVKSIYDALTSNKEAWDQTLFIINFDEHGGTYDHEPTPWGAKAPWDNSADGTPTPAQFEGDFQFDRFGVRVPLILVSPLIEASTVFRAEGNTPYDHTSVLATILNIIGIPKDKWQLGSRTANAPTFENVFQGNPLRTDIPVITANAATVVDDSLRKTVGVNDIQLRMMESIINKTMKEKGLTANNLDELAIKKLDKSKTLAELSSDFVNIIKKIKGI</sequence>
<accession>A0ABM9P1E0</accession>
<name>A0ABM9P1E0_9FLAO</name>
<dbReference type="SUPFAM" id="SSF53649">
    <property type="entry name" value="Alkaline phosphatase-like"/>
    <property type="match status" value="1"/>
</dbReference>
<protein>
    <submittedName>
        <fullName evidence="2">Phospholipase C</fullName>
        <ecNumber evidence="2">3.1.4.3</ecNumber>
    </submittedName>
</protein>
<dbReference type="PANTHER" id="PTHR31956:SF1">
    <property type="entry name" value="NON-SPECIFIC PHOSPHOLIPASE C1"/>
    <property type="match status" value="1"/>
</dbReference>
<dbReference type="Gene3D" id="3.40.720.10">
    <property type="entry name" value="Alkaline Phosphatase, subunit A"/>
    <property type="match status" value="2"/>
</dbReference>
<dbReference type="EC" id="3.1.4.3" evidence="2"/>
<dbReference type="EMBL" id="CAXIXY010000004">
    <property type="protein sequence ID" value="CAL2087210.1"/>
    <property type="molecule type" value="Genomic_DNA"/>
</dbReference>
<reference evidence="2 3" key="1">
    <citation type="submission" date="2024-05" db="EMBL/GenBank/DDBJ databases">
        <authorList>
            <person name="Duchaud E."/>
        </authorList>
    </citation>
    <scope>NUCLEOTIDE SEQUENCE [LARGE SCALE GENOMIC DNA]</scope>
    <source>
        <strain evidence="2">Ena-SAMPLE-TAB-13-05-2024-13:56:06:370-140302</strain>
    </source>
</reference>
<keyword evidence="3" id="KW-1185">Reference proteome</keyword>
<organism evidence="2 3">
    <name type="scientific">Tenacibaculum platacis</name>
    <dbReference type="NCBI Taxonomy" id="3137852"/>
    <lineage>
        <taxon>Bacteria</taxon>
        <taxon>Pseudomonadati</taxon>
        <taxon>Bacteroidota</taxon>
        <taxon>Flavobacteriia</taxon>
        <taxon>Flavobacteriales</taxon>
        <taxon>Flavobacteriaceae</taxon>
        <taxon>Tenacibaculum</taxon>
    </lineage>
</organism>
<dbReference type="Pfam" id="PF04185">
    <property type="entry name" value="Phosphoesterase"/>
    <property type="match status" value="1"/>
</dbReference>
<keyword evidence="1 2" id="KW-0378">Hydrolase</keyword>